<sequence length="72" mass="8294">MGASMFIEGQEVWKKFHELNLRDELFHSIGEGVEQNHEINQGFVGSASSKLMSMQELVDYAVTWLNQYDQQS</sequence>
<dbReference type="PANTHER" id="PTHR11104:SF0">
    <property type="entry name" value="SPBETA PROPHAGE-DERIVED AMINOGLYCOSIDE N(3')-ACETYLTRANSFERASE-LIKE PROTEIN YOKD"/>
    <property type="match status" value="1"/>
</dbReference>
<keyword evidence="2 4" id="KW-0808">Transferase</keyword>
<evidence type="ECO:0000313" key="5">
    <source>
        <dbReference type="EMBL" id="MYL35616.1"/>
    </source>
</evidence>
<dbReference type="AlphaFoldDB" id="A0A6I5A5I1"/>
<protein>
    <recommendedName>
        <fullName evidence="4">Aminoglycoside N(3)-acetyltransferase</fullName>
        <ecNumber evidence="4">2.3.1.-</ecNumber>
    </recommendedName>
</protein>
<comment type="similarity">
    <text evidence="1 4">Belongs to the antibiotic N-acetyltransferase family.</text>
</comment>
<gene>
    <name evidence="5" type="ORF">GLW05_18725</name>
</gene>
<organism evidence="5 6">
    <name type="scientific">Pontibacillus yanchengensis</name>
    <dbReference type="NCBI Taxonomy" id="462910"/>
    <lineage>
        <taxon>Bacteria</taxon>
        <taxon>Bacillati</taxon>
        <taxon>Bacillota</taxon>
        <taxon>Bacilli</taxon>
        <taxon>Bacillales</taxon>
        <taxon>Bacillaceae</taxon>
        <taxon>Pontibacillus</taxon>
    </lineage>
</organism>
<evidence type="ECO:0000256" key="1">
    <source>
        <dbReference type="ARBA" id="ARBA00006383"/>
    </source>
</evidence>
<dbReference type="EC" id="2.3.1.-" evidence="4"/>
<dbReference type="GO" id="GO:0046677">
    <property type="term" value="P:response to antibiotic"/>
    <property type="evidence" value="ECO:0007669"/>
    <property type="project" value="UniProtKB-KW"/>
</dbReference>
<dbReference type="PANTHER" id="PTHR11104">
    <property type="entry name" value="AMINOGLYCOSIDE N3-ACETYLTRANSFERASE"/>
    <property type="match status" value="1"/>
</dbReference>
<dbReference type="Pfam" id="PF02522">
    <property type="entry name" value="Antibiotic_NAT"/>
    <property type="match status" value="1"/>
</dbReference>
<keyword evidence="3 4" id="KW-0012">Acyltransferase</keyword>
<keyword evidence="4" id="KW-0046">Antibiotic resistance</keyword>
<reference evidence="5 6" key="1">
    <citation type="submission" date="2019-11" db="EMBL/GenBank/DDBJ databases">
        <title>Genome sequences of 17 halophilic strains isolated from different environments.</title>
        <authorList>
            <person name="Furrow R.E."/>
        </authorList>
    </citation>
    <scope>NUCLEOTIDE SEQUENCE [LARGE SCALE GENOMIC DNA]</scope>
    <source>
        <strain evidence="5 6">22514_16_FS</strain>
    </source>
</reference>
<evidence type="ECO:0000256" key="4">
    <source>
        <dbReference type="RuleBase" id="RU365031"/>
    </source>
</evidence>
<proteinExistence type="inferred from homology"/>
<accession>A0A6I5A5I1</accession>
<name>A0A6I5A5I1_9BACI</name>
<dbReference type="SUPFAM" id="SSF110710">
    <property type="entry name" value="TTHA0583/YokD-like"/>
    <property type="match status" value="1"/>
</dbReference>
<dbReference type="InterPro" id="IPR003679">
    <property type="entry name" value="Amioglycoside_AcTrfase"/>
</dbReference>
<comment type="catalytic activity">
    <reaction evidence="4">
        <text>a 2-deoxystreptamine antibiotic + acetyl-CoA = an N(3)-acetyl-2-deoxystreptamine antibiotic + CoA + H(+)</text>
        <dbReference type="Rhea" id="RHEA:12665"/>
        <dbReference type="ChEBI" id="CHEBI:15378"/>
        <dbReference type="ChEBI" id="CHEBI:57287"/>
        <dbReference type="ChEBI" id="CHEBI:57288"/>
        <dbReference type="ChEBI" id="CHEBI:57921"/>
        <dbReference type="ChEBI" id="CHEBI:77452"/>
        <dbReference type="EC" id="2.3.1.81"/>
    </reaction>
</comment>
<dbReference type="Proteomes" id="UP000468638">
    <property type="component" value="Unassembled WGS sequence"/>
</dbReference>
<dbReference type="InterPro" id="IPR028345">
    <property type="entry name" value="Antibiotic_NAT-like"/>
</dbReference>
<evidence type="ECO:0000313" key="6">
    <source>
        <dbReference type="Proteomes" id="UP000468638"/>
    </source>
</evidence>
<evidence type="ECO:0000256" key="3">
    <source>
        <dbReference type="ARBA" id="ARBA00023315"/>
    </source>
</evidence>
<evidence type="ECO:0000256" key="2">
    <source>
        <dbReference type="ARBA" id="ARBA00022679"/>
    </source>
</evidence>
<comment type="caution">
    <text evidence="5">The sequence shown here is derived from an EMBL/GenBank/DDBJ whole genome shotgun (WGS) entry which is preliminary data.</text>
</comment>
<dbReference type="EMBL" id="WMEQ01000019">
    <property type="protein sequence ID" value="MYL35616.1"/>
    <property type="molecule type" value="Genomic_DNA"/>
</dbReference>
<dbReference type="GO" id="GO:0046353">
    <property type="term" value="F:aminoglycoside 3-N-acetyltransferase activity"/>
    <property type="evidence" value="ECO:0007669"/>
    <property type="project" value="UniProtKB-EC"/>
</dbReference>